<organism evidence="2 3">
    <name type="scientific">Sporosarcina limicola</name>
    <dbReference type="NCBI Taxonomy" id="34101"/>
    <lineage>
        <taxon>Bacteria</taxon>
        <taxon>Bacillati</taxon>
        <taxon>Bacillota</taxon>
        <taxon>Bacilli</taxon>
        <taxon>Bacillales</taxon>
        <taxon>Caryophanaceae</taxon>
        <taxon>Sporosarcina</taxon>
    </lineage>
</organism>
<proteinExistence type="predicted"/>
<dbReference type="Proteomes" id="UP000658225">
    <property type="component" value="Unassembled WGS sequence"/>
</dbReference>
<name>A0A927ML59_9BACL</name>
<sequence>MKKVIIVPSFLLLFLMSASVTHAEPDYYQPAKGLKKNS</sequence>
<reference evidence="2" key="1">
    <citation type="submission" date="2020-10" db="EMBL/GenBank/DDBJ databases">
        <title>Genomic Encyclopedia of Type Strains, Phase IV (KMG-IV): sequencing the most valuable type-strain genomes for metagenomic binning, comparative biology and taxonomic classification.</title>
        <authorList>
            <person name="Goeker M."/>
        </authorList>
    </citation>
    <scope>NUCLEOTIDE SEQUENCE</scope>
    <source>
        <strain evidence="2">DSM 13886</strain>
    </source>
</reference>
<gene>
    <name evidence="2" type="ORF">H4683_003871</name>
</gene>
<feature type="signal peptide" evidence="1">
    <location>
        <begin position="1"/>
        <end position="23"/>
    </location>
</feature>
<comment type="caution">
    <text evidence="2">The sequence shown here is derived from an EMBL/GenBank/DDBJ whole genome shotgun (WGS) entry which is preliminary data.</text>
</comment>
<keyword evidence="3" id="KW-1185">Reference proteome</keyword>
<evidence type="ECO:0000313" key="2">
    <source>
        <dbReference type="EMBL" id="MBE1556745.1"/>
    </source>
</evidence>
<feature type="chain" id="PRO_5037118093" evidence="1">
    <location>
        <begin position="24"/>
        <end position="38"/>
    </location>
</feature>
<evidence type="ECO:0000256" key="1">
    <source>
        <dbReference type="SAM" id="SignalP"/>
    </source>
</evidence>
<dbReference type="AlphaFoldDB" id="A0A927ML59"/>
<evidence type="ECO:0000313" key="3">
    <source>
        <dbReference type="Proteomes" id="UP000658225"/>
    </source>
</evidence>
<accession>A0A927ML59</accession>
<dbReference type="EMBL" id="JADBEL010000035">
    <property type="protein sequence ID" value="MBE1556745.1"/>
    <property type="molecule type" value="Genomic_DNA"/>
</dbReference>
<protein>
    <submittedName>
        <fullName evidence="2">Uncharacterized protein</fullName>
    </submittedName>
</protein>
<keyword evidence="1" id="KW-0732">Signal</keyword>